<proteinExistence type="predicted"/>
<evidence type="ECO:0000256" key="1">
    <source>
        <dbReference type="SAM" id="MobiDB-lite"/>
    </source>
</evidence>
<reference evidence="2 3" key="1">
    <citation type="submission" date="2024-06" db="EMBL/GenBank/DDBJ databases">
        <title>The Natural Products Discovery Center: Release of the First 8490 Sequenced Strains for Exploring Actinobacteria Biosynthetic Diversity.</title>
        <authorList>
            <person name="Kalkreuter E."/>
            <person name="Kautsar S.A."/>
            <person name="Yang D."/>
            <person name="Bader C.D."/>
            <person name="Teijaro C.N."/>
            <person name="Fluegel L."/>
            <person name="Davis C.M."/>
            <person name="Simpson J.R."/>
            <person name="Lauterbach L."/>
            <person name="Steele A.D."/>
            <person name="Gui C."/>
            <person name="Meng S."/>
            <person name="Li G."/>
            <person name="Viehrig K."/>
            <person name="Ye F."/>
            <person name="Su P."/>
            <person name="Kiefer A.F."/>
            <person name="Nichols A."/>
            <person name="Cepeda A.J."/>
            <person name="Yan W."/>
            <person name="Fan B."/>
            <person name="Jiang Y."/>
            <person name="Adhikari A."/>
            <person name="Zheng C.-J."/>
            <person name="Schuster L."/>
            <person name="Cowan T.M."/>
            <person name="Smanski M.J."/>
            <person name="Chevrette M.G."/>
            <person name="De Carvalho L.P.S."/>
            <person name="Shen B."/>
        </authorList>
    </citation>
    <scope>NUCLEOTIDE SEQUENCE [LARGE SCALE GENOMIC DNA]</scope>
    <source>
        <strain evidence="2 3">NPDC049574</strain>
    </source>
</reference>
<organism evidence="2 3">
    <name type="scientific">Nonomuraea bangladeshensis</name>
    <dbReference type="NCBI Taxonomy" id="404385"/>
    <lineage>
        <taxon>Bacteria</taxon>
        <taxon>Bacillati</taxon>
        <taxon>Actinomycetota</taxon>
        <taxon>Actinomycetes</taxon>
        <taxon>Streptosporangiales</taxon>
        <taxon>Streptosporangiaceae</taxon>
        <taxon>Nonomuraea</taxon>
    </lineage>
</organism>
<name>A0ABV3H4E3_9ACTN</name>
<accession>A0ABV3H4E3</accession>
<protein>
    <recommendedName>
        <fullName evidence="4">Zinc ribbon domain-containing protein</fullName>
    </recommendedName>
</protein>
<evidence type="ECO:0000313" key="3">
    <source>
        <dbReference type="Proteomes" id="UP001552427"/>
    </source>
</evidence>
<comment type="caution">
    <text evidence="2">The sequence shown here is derived from an EMBL/GenBank/DDBJ whole genome shotgun (WGS) entry which is preliminary data.</text>
</comment>
<dbReference type="RefSeq" id="WP_364450784.1">
    <property type="nucleotide sequence ID" value="NZ_JBFARM010000005.1"/>
</dbReference>
<dbReference type="Proteomes" id="UP001552427">
    <property type="component" value="Unassembled WGS sequence"/>
</dbReference>
<feature type="region of interest" description="Disordered" evidence="1">
    <location>
        <begin position="244"/>
        <end position="263"/>
    </location>
</feature>
<keyword evidence="3" id="KW-1185">Reference proteome</keyword>
<gene>
    <name evidence="2" type="ORF">AB0K40_17905</name>
</gene>
<evidence type="ECO:0000313" key="2">
    <source>
        <dbReference type="EMBL" id="MEV4287383.1"/>
    </source>
</evidence>
<sequence length="263" mass="29742">MPITTEACPGPCNNQARKAWDTYDQAVIQHPYELQLHHDRWQATLDAWHPPLVEPVEPPPPARPETPTIPVAIALPVWCRRCPRIIRQALAELDDTAAVLAAGVDGHRGAAMSGPNGVKPLDHRQIVDELDELFGFLVSVEDQWRAARGYPERPRRARGADARMRSVGWLLGVLDDILLDPWSVEVGLDILRWHRRLLRMTKSDPASRRSPIACPRCGERQVNRGDDYYECGSCGRLLNQREHDDEYAKQADEHDHEREVAAS</sequence>
<evidence type="ECO:0008006" key="4">
    <source>
        <dbReference type="Google" id="ProtNLM"/>
    </source>
</evidence>
<dbReference type="EMBL" id="JBFARM010000005">
    <property type="protein sequence ID" value="MEV4287383.1"/>
    <property type="molecule type" value="Genomic_DNA"/>
</dbReference>